<comment type="caution">
    <text evidence="2">The sequence shown here is derived from an EMBL/GenBank/DDBJ whole genome shotgun (WGS) entry which is preliminary data.</text>
</comment>
<evidence type="ECO:0000259" key="1">
    <source>
        <dbReference type="Pfam" id="PF09500"/>
    </source>
</evidence>
<sequence>MQLPDATIESLQHAYHTLIPISQHMGIQVVSYDGACLRVTAPLENNINHQQSAFGGSLFSLVALAGWGILQLKTAELGLDCNTVIAGGEVGYHLPVFAELVCECRLPDEYAAFASRLTDTGKASILLDTGIILDGASAMTFSGKYVVRQTR</sequence>
<gene>
    <name evidence="2" type="ORF">HQ497_15640</name>
</gene>
<feature type="domain" description="Thioesterase putative" evidence="1">
    <location>
        <begin position="9"/>
        <end position="148"/>
    </location>
</feature>
<dbReference type="Pfam" id="PF09500">
    <property type="entry name" value="YiiD_C"/>
    <property type="match status" value="1"/>
</dbReference>
<dbReference type="Gene3D" id="3.10.129.10">
    <property type="entry name" value="Hotdog Thioesterase"/>
    <property type="match status" value="1"/>
</dbReference>
<accession>A0A972W1C1</accession>
<evidence type="ECO:0000313" key="3">
    <source>
        <dbReference type="Proteomes" id="UP000754644"/>
    </source>
</evidence>
<dbReference type="SUPFAM" id="SSF54637">
    <property type="entry name" value="Thioesterase/thiol ester dehydrase-isomerase"/>
    <property type="match status" value="1"/>
</dbReference>
<name>A0A972W1C1_9GAMM</name>
<reference evidence="2" key="1">
    <citation type="submission" date="2020-05" db="EMBL/GenBank/DDBJ databases">
        <title>Sulfur intermediates as new biogeochemical hubs in an aquatic model microbial ecosystem.</title>
        <authorList>
            <person name="Vigneron A."/>
        </authorList>
    </citation>
    <scope>NUCLEOTIDE SEQUENCE</scope>
    <source>
        <strain evidence="2">Bin.250</strain>
    </source>
</reference>
<proteinExistence type="predicted"/>
<dbReference type="InterPro" id="IPR029069">
    <property type="entry name" value="HotDog_dom_sf"/>
</dbReference>
<evidence type="ECO:0000313" key="2">
    <source>
        <dbReference type="EMBL" id="NQV66792.1"/>
    </source>
</evidence>
<dbReference type="AlphaFoldDB" id="A0A972W1C1"/>
<dbReference type="InterPro" id="IPR012660">
    <property type="entry name" value="YiiD_C"/>
</dbReference>
<dbReference type="NCBIfam" id="TIGR02447">
    <property type="entry name" value="yiiD_Cterm"/>
    <property type="match status" value="1"/>
</dbReference>
<dbReference type="EMBL" id="JABMOJ010000583">
    <property type="protein sequence ID" value="NQV66792.1"/>
    <property type="molecule type" value="Genomic_DNA"/>
</dbReference>
<organism evidence="2 3">
    <name type="scientific">SAR86 cluster bacterium</name>
    <dbReference type="NCBI Taxonomy" id="2030880"/>
    <lineage>
        <taxon>Bacteria</taxon>
        <taxon>Pseudomonadati</taxon>
        <taxon>Pseudomonadota</taxon>
        <taxon>Gammaproteobacteria</taxon>
        <taxon>SAR86 cluster</taxon>
    </lineage>
</organism>
<protein>
    <submittedName>
        <fullName evidence="2">YiiD C-terminal domain-containing protein</fullName>
    </submittedName>
</protein>
<dbReference type="Proteomes" id="UP000754644">
    <property type="component" value="Unassembled WGS sequence"/>
</dbReference>